<dbReference type="GO" id="GO:0004553">
    <property type="term" value="F:hydrolase activity, hydrolyzing O-glycosyl compounds"/>
    <property type="evidence" value="ECO:0007669"/>
    <property type="project" value="InterPro"/>
</dbReference>
<dbReference type="GO" id="GO:0005975">
    <property type="term" value="P:carbohydrate metabolic process"/>
    <property type="evidence" value="ECO:0007669"/>
    <property type="project" value="InterPro"/>
</dbReference>
<evidence type="ECO:0000256" key="3">
    <source>
        <dbReference type="ARBA" id="ARBA00023295"/>
    </source>
</evidence>
<dbReference type="InterPro" id="IPR006710">
    <property type="entry name" value="Glyco_hydro_43"/>
</dbReference>
<evidence type="ECO:0000256" key="6">
    <source>
        <dbReference type="RuleBase" id="RU361187"/>
    </source>
</evidence>
<evidence type="ECO:0000256" key="5">
    <source>
        <dbReference type="PIRSR" id="PIRSR606710-2"/>
    </source>
</evidence>
<feature type="active site" description="Proton acceptor" evidence="4">
    <location>
        <position position="26"/>
    </location>
</feature>
<keyword evidence="9" id="KW-1185">Reference proteome</keyword>
<dbReference type="InterPro" id="IPR041542">
    <property type="entry name" value="GH43_C2"/>
</dbReference>
<name>A0A1H3JEI9_9ACTN</name>
<evidence type="ECO:0000259" key="7">
    <source>
        <dbReference type="Pfam" id="PF17851"/>
    </source>
</evidence>
<dbReference type="EMBL" id="FNPH01000002">
    <property type="protein sequence ID" value="SDY38346.1"/>
    <property type="molecule type" value="Genomic_DNA"/>
</dbReference>
<dbReference type="AlphaFoldDB" id="A0A1H3JEI9"/>
<proteinExistence type="inferred from homology"/>
<dbReference type="CDD" id="cd09000">
    <property type="entry name" value="GH43_SXA-like"/>
    <property type="match status" value="1"/>
</dbReference>
<dbReference type="InterPro" id="IPR023296">
    <property type="entry name" value="Glyco_hydro_beta-prop_sf"/>
</dbReference>
<evidence type="ECO:0000313" key="9">
    <source>
        <dbReference type="Proteomes" id="UP000242415"/>
    </source>
</evidence>
<feature type="domain" description="Beta-xylosidase C-terminal Concanavalin A-like" evidence="7">
    <location>
        <begin position="333"/>
        <end position="539"/>
    </location>
</feature>
<dbReference type="RefSeq" id="WP_091552851.1">
    <property type="nucleotide sequence ID" value="NZ_FNPH01000002.1"/>
</dbReference>
<dbReference type="STRING" id="405436.SAMN05444365_10281"/>
<dbReference type="SUPFAM" id="SSF49899">
    <property type="entry name" value="Concanavalin A-like lectins/glucanases"/>
    <property type="match status" value="1"/>
</dbReference>
<protein>
    <submittedName>
        <fullName evidence="8">Xylan 1,4-beta-xylosidase</fullName>
    </submittedName>
</protein>
<feature type="site" description="Important for catalytic activity, responsible for pKa modulation of the active site Glu and correct orientation of both the proton donor and substrate" evidence="5">
    <location>
        <position position="139"/>
    </location>
</feature>
<evidence type="ECO:0000313" key="8">
    <source>
        <dbReference type="EMBL" id="SDY38346.1"/>
    </source>
</evidence>
<accession>A0A1H3JEI9</accession>
<dbReference type="Pfam" id="PF17851">
    <property type="entry name" value="GH43_C2"/>
    <property type="match status" value="1"/>
</dbReference>
<dbReference type="OrthoDB" id="9801455at2"/>
<dbReference type="SUPFAM" id="SSF75005">
    <property type="entry name" value="Arabinanase/levansucrase/invertase"/>
    <property type="match status" value="1"/>
</dbReference>
<reference evidence="9" key="1">
    <citation type="submission" date="2016-10" db="EMBL/GenBank/DDBJ databases">
        <authorList>
            <person name="Varghese N."/>
            <person name="Submissions S."/>
        </authorList>
    </citation>
    <scope>NUCLEOTIDE SEQUENCE [LARGE SCALE GENOMIC DNA]</scope>
    <source>
        <strain evidence="9">DSM 45245</strain>
    </source>
</reference>
<gene>
    <name evidence="8" type="ORF">SAMN05444365_10281</name>
</gene>
<feature type="active site" description="Proton donor" evidence="4">
    <location>
        <position position="198"/>
    </location>
</feature>
<evidence type="ECO:0000256" key="1">
    <source>
        <dbReference type="ARBA" id="ARBA00009865"/>
    </source>
</evidence>
<evidence type="ECO:0000256" key="4">
    <source>
        <dbReference type="PIRSR" id="PIRSR606710-1"/>
    </source>
</evidence>
<dbReference type="PANTHER" id="PTHR42812">
    <property type="entry name" value="BETA-XYLOSIDASE"/>
    <property type="match status" value="1"/>
</dbReference>
<dbReference type="InterPro" id="IPR013320">
    <property type="entry name" value="ConA-like_dom_sf"/>
</dbReference>
<dbReference type="Gene3D" id="2.60.120.200">
    <property type="match status" value="1"/>
</dbReference>
<sequence>MSTDTARAATGAAIIRNPVLRGFYPDPSILRVGDDYYLATSTFEWYPGVTVHHSRDLVHWRPLGGILTEQRLLDLRGAGDSCGVWAPDLSYADGLFHLVYSDVASFSNGYWDPQNYLITAPDIAGPWSDPIPLHAHGFDAALFHDDDGSCWLLAMSADWRPGRERFRGIEIQRYDRARGRLVGDPVTIFTGTAAGYTEAPHLYRRDGWYYLVTAEGGTSWEHQVTVARSRALFGPYEPDPAGPMLSSVGRPDLPLQKAGHGCLVSTPDDRWYLAHLVARPYSPLGKCVLGRETAIQAVRWSADGWPRVDGAVPAAEVPAPELPAHPWPVSPPTDDFDAPVLAPVWSTLRRPATPDWVNLHERPSHLRVHGGQSPAGRQRPSLVARRVAAARCVFETVMEFRPASHRQVAGVTGYYNVDNWHFAYVTRADDGRRVLDVLTSDGGRRRCYPGTEVDVSSADRLGLRVVFDGPELRFGYDLGDGWRELPVTLDATILSDEHAARVVPGEPEAWGFTGAFAGLWVQDIGADGGYADFDHATYREL</sequence>
<dbReference type="Gene3D" id="2.115.10.20">
    <property type="entry name" value="Glycosyl hydrolase domain, family 43"/>
    <property type="match status" value="1"/>
</dbReference>
<organism evidence="8 9">
    <name type="scientific">Micromonospora pattaloongensis</name>
    <dbReference type="NCBI Taxonomy" id="405436"/>
    <lineage>
        <taxon>Bacteria</taxon>
        <taxon>Bacillati</taxon>
        <taxon>Actinomycetota</taxon>
        <taxon>Actinomycetes</taxon>
        <taxon>Micromonosporales</taxon>
        <taxon>Micromonosporaceae</taxon>
        <taxon>Micromonospora</taxon>
    </lineage>
</organism>
<keyword evidence="2 6" id="KW-0378">Hydrolase</keyword>
<comment type="similarity">
    <text evidence="1 6">Belongs to the glycosyl hydrolase 43 family.</text>
</comment>
<keyword evidence="3 6" id="KW-0326">Glycosidase</keyword>
<evidence type="ECO:0000256" key="2">
    <source>
        <dbReference type="ARBA" id="ARBA00022801"/>
    </source>
</evidence>
<dbReference type="Pfam" id="PF04616">
    <property type="entry name" value="Glyco_hydro_43"/>
    <property type="match status" value="1"/>
</dbReference>
<dbReference type="Proteomes" id="UP000242415">
    <property type="component" value="Unassembled WGS sequence"/>
</dbReference>
<dbReference type="PANTHER" id="PTHR42812:SF12">
    <property type="entry name" value="BETA-XYLOSIDASE-RELATED"/>
    <property type="match status" value="1"/>
</dbReference>
<dbReference type="InterPro" id="IPR051795">
    <property type="entry name" value="Glycosyl_Hydrlase_43"/>
</dbReference>